<dbReference type="AlphaFoldDB" id="A0AAP0F1Z2"/>
<dbReference type="EMBL" id="JBBNAG010000010">
    <property type="protein sequence ID" value="KAK9100983.1"/>
    <property type="molecule type" value="Genomic_DNA"/>
</dbReference>
<reference evidence="1 2" key="1">
    <citation type="submission" date="2024-01" db="EMBL/GenBank/DDBJ databases">
        <title>Genome assemblies of Stephania.</title>
        <authorList>
            <person name="Yang L."/>
        </authorList>
    </citation>
    <scope>NUCLEOTIDE SEQUENCE [LARGE SCALE GENOMIC DNA]</scope>
    <source>
        <strain evidence="1">JXDWG</strain>
        <tissue evidence="1">Leaf</tissue>
    </source>
</reference>
<dbReference type="Proteomes" id="UP001419268">
    <property type="component" value="Unassembled WGS sequence"/>
</dbReference>
<sequence>METGQGERDLKKETLTMIETGQREGEVKNTAEQGWRPAREQEVKKEVEFQNLLVMELNERWTFSSSGGKTLGIALGLSKVDSCEGWVEMLGS</sequence>
<keyword evidence="2" id="KW-1185">Reference proteome</keyword>
<evidence type="ECO:0000313" key="1">
    <source>
        <dbReference type="EMBL" id="KAK9100983.1"/>
    </source>
</evidence>
<organism evidence="1 2">
    <name type="scientific">Stephania cephalantha</name>
    <dbReference type="NCBI Taxonomy" id="152367"/>
    <lineage>
        <taxon>Eukaryota</taxon>
        <taxon>Viridiplantae</taxon>
        <taxon>Streptophyta</taxon>
        <taxon>Embryophyta</taxon>
        <taxon>Tracheophyta</taxon>
        <taxon>Spermatophyta</taxon>
        <taxon>Magnoliopsida</taxon>
        <taxon>Ranunculales</taxon>
        <taxon>Menispermaceae</taxon>
        <taxon>Menispermoideae</taxon>
        <taxon>Cissampelideae</taxon>
        <taxon>Stephania</taxon>
    </lineage>
</organism>
<comment type="caution">
    <text evidence="1">The sequence shown here is derived from an EMBL/GenBank/DDBJ whole genome shotgun (WGS) entry which is preliminary data.</text>
</comment>
<evidence type="ECO:0000313" key="2">
    <source>
        <dbReference type="Proteomes" id="UP001419268"/>
    </source>
</evidence>
<accession>A0AAP0F1Z2</accession>
<protein>
    <submittedName>
        <fullName evidence="1">Uncharacterized protein</fullName>
    </submittedName>
</protein>
<name>A0AAP0F1Z2_9MAGN</name>
<gene>
    <name evidence="1" type="ORF">Scep_024413</name>
</gene>
<proteinExistence type="predicted"/>